<comment type="pathway">
    <text evidence="12">Cell wall biogenesis; peptidoglycan biosynthesis.</text>
</comment>
<dbReference type="InterPro" id="IPR013815">
    <property type="entry name" value="ATP_grasp_subdomain_1"/>
</dbReference>
<dbReference type="InterPro" id="IPR005905">
    <property type="entry name" value="D_ala_D_ala"/>
</dbReference>
<keyword evidence="7 15" id="KW-0460">Magnesium</keyword>
<evidence type="ECO:0000256" key="1">
    <source>
        <dbReference type="ARBA" id="ARBA00001936"/>
    </source>
</evidence>
<keyword evidence="9 12" id="KW-0573">Peptidoglycan synthesis</keyword>
<evidence type="ECO:0000256" key="3">
    <source>
        <dbReference type="ARBA" id="ARBA00022598"/>
    </source>
</evidence>
<dbReference type="InterPro" id="IPR011127">
    <property type="entry name" value="Dala_Dala_lig_N"/>
</dbReference>
<comment type="caution">
    <text evidence="18">The sequence shown here is derived from an EMBL/GenBank/DDBJ whole genome shotgun (WGS) entry which is preliminary data.</text>
</comment>
<dbReference type="Gene3D" id="3.30.470.20">
    <property type="entry name" value="ATP-grasp fold, B domain"/>
    <property type="match status" value="1"/>
</dbReference>
<feature type="active site" evidence="13">
    <location>
        <position position="18"/>
    </location>
</feature>
<accession>A0AAV3WH31</accession>
<dbReference type="PANTHER" id="PTHR23132:SF25">
    <property type="entry name" value="D-ALANINE--D-ALANINE LIGASE A"/>
    <property type="match status" value="1"/>
</dbReference>
<dbReference type="Gene3D" id="3.30.1490.20">
    <property type="entry name" value="ATP-grasp fold, A domain"/>
    <property type="match status" value="1"/>
</dbReference>
<dbReference type="GO" id="GO:0046872">
    <property type="term" value="F:metal ion binding"/>
    <property type="evidence" value="ECO:0007669"/>
    <property type="project" value="UniProtKB-KW"/>
</dbReference>
<dbReference type="RefSeq" id="WP_226580430.1">
    <property type="nucleotide sequence ID" value="NZ_BLAY01000037.1"/>
</dbReference>
<feature type="binding site" evidence="15">
    <location>
        <position position="338"/>
    </location>
    <ligand>
        <name>Mg(2+)</name>
        <dbReference type="ChEBI" id="CHEBI:18420"/>
        <label>2</label>
    </ligand>
</feature>
<evidence type="ECO:0000256" key="12">
    <source>
        <dbReference type="HAMAP-Rule" id="MF_00047"/>
    </source>
</evidence>
<dbReference type="GO" id="GO:0008716">
    <property type="term" value="F:D-alanine-D-alanine ligase activity"/>
    <property type="evidence" value="ECO:0007669"/>
    <property type="project" value="UniProtKB-UniRule"/>
</dbReference>
<evidence type="ECO:0000256" key="4">
    <source>
        <dbReference type="ARBA" id="ARBA00022723"/>
    </source>
</evidence>
<sequence length="392" mass="43178">MKEQIKNLAVLFGGRSVEHEISVITALQLINVLDVERYRPIPVYIAQSGRWYTGDALLNKELYKKLPASLSQVQEVTLLPVPRIGGLTVLQPKKHGEVIPVDIYFLAFHGTYGEDGCIQGLMEMADVAYTGCGVLSAALGMNKYQCKTHLAAHGIPVLPATVVHRDEGRKSLTAVRERILSTPGLEQFPLFVKPCNLGSSIGISVASDIAGLNAALVNTFRYDAQAIVEPCVKDILEINVAVLEDEEPVASVVEMPVSTSGVLTYEDKYLRGEGNKQAGESQGMASLTRVIDPKDLNVELKQAAIEYALKAFKVLGCSGVARIDFIIDSTTDKIYFNEINTLPGSLSFYLWVKSEPPLLYTELLNRIIERAEMRQRTKVALRRNEGLRALFK</sequence>
<proteinExistence type="inferred from homology"/>
<name>A0AAV3WH31_9CYAN</name>
<dbReference type="EMBL" id="BLAY01000037">
    <property type="protein sequence ID" value="GET38004.1"/>
    <property type="molecule type" value="Genomic_DNA"/>
</dbReference>
<comment type="function">
    <text evidence="12">Cell wall formation.</text>
</comment>
<evidence type="ECO:0000256" key="7">
    <source>
        <dbReference type="ARBA" id="ARBA00022842"/>
    </source>
</evidence>
<comment type="similarity">
    <text evidence="2 12">Belongs to the D-alanine--D-alanine ligase family.</text>
</comment>
<comment type="cofactor">
    <cofactor evidence="1">
        <name>Mn(2+)</name>
        <dbReference type="ChEBI" id="CHEBI:29035"/>
    </cofactor>
</comment>
<dbReference type="GO" id="GO:0009252">
    <property type="term" value="P:peptidoglycan biosynthetic process"/>
    <property type="evidence" value="ECO:0007669"/>
    <property type="project" value="UniProtKB-UniRule"/>
</dbReference>
<dbReference type="PROSITE" id="PS00844">
    <property type="entry name" value="DALA_DALA_LIGASE_2"/>
    <property type="match status" value="1"/>
</dbReference>
<dbReference type="PROSITE" id="PS00843">
    <property type="entry name" value="DALA_DALA_LIGASE_1"/>
    <property type="match status" value="1"/>
</dbReference>
<dbReference type="NCBIfam" id="NF002528">
    <property type="entry name" value="PRK01966.1-4"/>
    <property type="match status" value="1"/>
</dbReference>
<dbReference type="GO" id="GO:0005524">
    <property type="term" value="F:ATP binding"/>
    <property type="evidence" value="ECO:0007669"/>
    <property type="project" value="UniProtKB-UniRule"/>
</dbReference>
<keyword evidence="6 16" id="KW-0067">ATP-binding</keyword>
<reference evidence="18" key="1">
    <citation type="submission" date="2019-10" db="EMBL/GenBank/DDBJ databases">
        <title>Draft genome sequece of Microseira wollei NIES-4236.</title>
        <authorList>
            <person name="Yamaguchi H."/>
            <person name="Suzuki S."/>
            <person name="Kawachi M."/>
        </authorList>
    </citation>
    <scope>NUCLEOTIDE SEQUENCE</scope>
    <source>
        <strain evidence="18">NIES-4236</strain>
    </source>
</reference>
<gene>
    <name evidence="18" type="primary">ddlA</name>
    <name evidence="12" type="synonym">ddl</name>
    <name evidence="18" type="ORF">MiSe_27580</name>
</gene>
<dbReference type="Pfam" id="PF07478">
    <property type="entry name" value="Dala_Dala_lig_C"/>
    <property type="match status" value="1"/>
</dbReference>
<dbReference type="Proteomes" id="UP001050975">
    <property type="component" value="Unassembled WGS sequence"/>
</dbReference>
<evidence type="ECO:0000256" key="10">
    <source>
        <dbReference type="ARBA" id="ARBA00023211"/>
    </source>
</evidence>
<dbReference type="GO" id="GO:0008360">
    <property type="term" value="P:regulation of cell shape"/>
    <property type="evidence" value="ECO:0007669"/>
    <property type="project" value="UniProtKB-KW"/>
</dbReference>
<dbReference type="InterPro" id="IPR011095">
    <property type="entry name" value="Dala_Dala_lig_C"/>
</dbReference>
<dbReference type="PIRSF" id="PIRSF039102">
    <property type="entry name" value="Ddl/VanB"/>
    <property type="match status" value="1"/>
</dbReference>
<dbReference type="EC" id="6.3.2.4" evidence="12"/>
<keyword evidence="19" id="KW-1185">Reference proteome</keyword>
<feature type="binding site" evidence="14">
    <location>
        <begin position="191"/>
        <end position="193"/>
    </location>
    <ligand>
        <name>ATP</name>
        <dbReference type="ChEBI" id="CHEBI:30616"/>
    </ligand>
</feature>
<keyword evidence="4 15" id="KW-0479">Metal-binding</keyword>
<dbReference type="GO" id="GO:0071555">
    <property type="term" value="P:cell wall organization"/>
    <property type="evidence" value="ECO:0007669"/>
    <property type="project" value="UniProtKB-KW"/>
</dbReference>
<feature type="binding site" evidence="14">
    <location>
        <position position="143"/>
    </location>
    <ligand>
        <name>ATP</name>
        <dbReference type="ChEBI" id="CHEBI:30616"/>
    </ligand>
</feature>
<dbReference type="InterPro" id="IPR016185">
    <property type="entry name" value="PreATP-grasp_dom_sf"/>
</dbReference>
<keyword evidence="3 12" id="KW-0436">Ligase</keyword>
<feature type="binding site" evidence="15">
    <location>
        <position position="338"/>
    </location>
    <ligand>
        <name>Mg(2+)</name>
        <dbReference type="ChEBI" id="CHEBI:18420"/>
        <label>1</label>
    </ligand>
</feature>
<feature type="binding site" evidence="14">
    <location>
        <begin position="229"/>
        <end position="237"/>
    </location>
    <ligand>
        <name>ATP</name>
        <dbReference type="ChEBI" id="CHEBI:30616"/>
    </ligand>
</feature>
<comment type="cofactor">
    <cofactor evidence="15">
        <name>Mg(2+)</name>
        <dbReference type="ChEBI" id="CHEBI:18420"/>
    </cofactor>
    <cofactor evidence="15">
        <name>Mn(2+)</name>
        <dbReference type="ChEBI" id="CHEBI:29035"/>
    </cofactor>
    <text evidence="15">Binds 2 magnesium or manganese ions per subunit.</text>
</comment>
<dbReference type="InterPro" id="IPR011761">
    <property type="entry name" value="ATP-grasp"/>
</dbReference>
<keyword evidence="10 15" id="KW-0464">Manganese</keyword>
<feature type="binding site" evidence="15">
    <location>
        <position position="340"/>
    </location>
    <ligand>
        <name>Mg(2+)</name>
        <dbReference type="ChEBI" id="CHEBI:18420"/>
        <label>2</label>
    </ligand>
</feature>
<feature type="binding site" evidence="14">
    <location>
        <begin position="337"/>
        <end position="338"/>
    </location>
    <ligand>
        <name>ATP</name>
        <dbReference type="ChEBI" id="CHEBI:30616"/>
    </ligand>
</feature>
<comment type="catalytic activity">
    <reaction evidence="12">
        <text>2 D-alanine + ATP = D-alanyl-D-alanine + ADP + phosphate + H(+)</text>
        <dbReference type="Rhea" id="RHEA:11224"/>
        <dbReference type="ChEBI" id="CHEBI:15378"/>
        <dbReference type="ChEBI" id="CHEBI:30616"/>
        <dbReference type="ChEBI" id="CHEBI:43474"/>
        <dbReference type="ChEBI" id="CHEBI:57416"/>
        <dbReference type="ChEBI" id="CHEBI:57822"/>
        <dbReference type="ChEBI" id="CHEBI:456216"/>
        <dbReference type="EC" id="6.3.2.4"/>
    </reaction>
</comment>
<dbReference type="SUPFAM" id="SSF56059">
    <property type="entry name" value="Glutathione synthetase ATP-binding domain-like"/>
    <property type="match status" value="1"/>
</dbReference>
<evidence type="ECO:0000256" key="2">
    <source>
        <dbReference type="ARBA" id="ARBA00010871"/>
    </source>
</evidence>
<dbReference type="HAMAP" id="MF_00047">
    <property type="entry name" value="Dala_Dala_lig"/>
    <property type="match status" value="1"/>
</dbReference>
<feature type="active site" evidence="13">
    <location>
        <position position="199"/>
    </location>
</feature>
<evidence type="ECO:0000313" key="18">
    <source>
        <dbReference type="EMBL" id="GET38004.1"/>
    </source>
</evidence>
<evidence type="ECO:0000256" key="16">
    <source>
        <dbReference type="PROSITE-ProRule" id="PRU00409"/>
    </source>
</evidence>
<evidence type="ECO:0000313" key="19">
    <source>
        <dbReference type="Proteomes" id="UP001050975"/>
    </source>
</evidence>
<comment type="subcellular location">
    <subcellularLocation>
        <location evidence="12">Cytoplasm</location>
    </subcellularLocation>
</comment>
<evidence type="ECO:0000256" key="15">
    <source>
        <dbReference type="PIRSR" id="PIRSR039102-3"/>
    </source>
</evidence>
<keyword evidence="11 12" id="KW-0961">Cell wall biogenesis/degradation</keyword>
<dbReference type="SUPFAM" id="SSF52440">
    <property type="entry name" value="PreATP-grasp domain"/>
    <property type="match status" value="1"/>
</dbReference>
<dbReference type="PANTHER" id="PTHR23132">
    <property type="entry name" value="D-ALANINE--D-ALANINE LIGASE"/>
    <property type="match status" value="1"/>
</dbReference>
<feature type="binding site" evidence="14">
    <location>
        <begin position="199"/>
        <end position="200"/>
    </location>
    <ligand>
        <name>ATP</name>
        <dbReference type="ChEBI" id="CHEBI:30616"/>
    </ligand>
</feature>
<keyword evidence="8 12" id="KW-0133">Cell shape</keyword>
<evidence type="ECO:0000256" key="9">
    <source>
        <dbReference type="ARBA" id="ARBA00022984"/>
    </source>
</evidence>
<dbReference type="AlphaFoldDB" id="A0AAV3WH31"/>
<dbReference type="Gene3D" id="3.40.50.20">
    <property type="match status" value="1"/>
</dbReference>
<feature type="active site" evidence="13">
    <location>
        <position position="347"/>
    </location>
</feature>
<evidence type="ECO:0000256" key="5">
    <source>
        <dbReference type="ARBA" id="ARBA00022741"/>
    </source>
</evidence>
<keyword evidence="5 14" id="KW-0547">Nucleotide-binding</keyword>
<evidence type="ECO:0000259" key="17">
    <source>
        <dbReference type="PROSITE" id="PS50975"/>
    </source>
</evidence>
<dbReference type="InterPro" id="IPR000291">
    <property type="entry name" value="D-Ala_lig_Van_CS"/>
</dbReference>
<keyword evidence="12" id="KW-0963">Cytoplasm</keyword>
<feature type="binding site" evidence="15">
    <location>
        <position position="324"/>
    </location>
    <ligand>
        <name>Mg(2+)</name>
        <dbReference type="ChEBI" id="CHEBI:18420"/>
        <label>1</label>
    </ligand>
</feature>
<dbReference type="PROSITE" id="PS50975">
    <property type="entry name" value="ATP_GRASP"/>
    <property type="match status" value="1"/>
</dbReference>
<evidence type="ECO:0000256" key="6">
    <source>
        <dbReference type="ARBA" id="ARBA00022840"/>
    </source>
</evidence>
<organism evidence="18 19">
    <name type="scientific">Microseira wollei NIES-4236</name>
    <dbReference type="NCBI Taxonomy" id="2530354"/>
    <lineage>
        <taxon>Bacteria</taxon>
        <taxon>Bacillati</taxon>
        <taxon>Cyanobacteriota</taxon>
        <taxon>Cyanophyceae</taxon>
        <taxon>Oscillatoriophycideae</taxon>
        <taxon>Aerosakkonematales</taxon>
        <taxon>Aerosakkonemataceae</taxon>
        <taxon>Microseira</taxon>
    </lineage>
</organism>
<protein>
    <recommendedName>
        <fullName evidence="12">D-alanine--D-alanine ligase</fullName>
        <ecNumber evidence="12">6.3.2.4</ecNumber>
    </recommendedName>
    <alternativeName>
        <fullName evidence="12">D-Ala-D-Ala ligase</fullName>
    </alternativeName>
    <alternativeName>
        <fullName evidence="12">D-alanylalanine synthetase</fullName>
    </alternativeName>
</protein>
<evidence type="ECO:0000256" key="13">
    <source>
        <dbReference type="PIRSR" id="PIRSR039102-1"/>
    </source>
</evidence>
<evidence type="ECO:0000256" key="11">
    <source>
        <dbReference type="ARBA" id="ARBA00023316"/>
    </source>
</evidence>
<feature type="domain" description="ATP-grasp" evidence="17">
    <location>
        <begin position="147"/>
        <end position="369"/>
    </location>
</feature>
<evidence type="ECO:0000256" key="14">
    <source>
        <dbReference type="PIRSR" id="PIRSR039102-2"/>
    </source>
</evidence>
<dbReference type="GO" id="GO:0005829">
    <property type="term" value="C:cytosol"/>
    <property type="evidence" value="ECO:0007669"/>
    <property type="project" value="TreeGrafter"/>
</dbReference>
<evidence type="ECO:0000256" key="8">
    <source>
        <dbReference type="ARBA" id="ARBA00022960"/>
    </source>
</evidence>
<dbReference type="Pfam" id="PF01820">
    <property type="entry name" value="Dala_Dala_lig_N"/>
    <property type="match status" value="1"/>
</dbReference>